<dbReference type="WBParaSite" id="PgR113_g007_t05">
    <property type="protein sequence ID" value="PgR113_g007_t05"/>
    <property type="gene ID" value="PgR113_g007"/>
</dbReference>
<evidence type="ECO:0000313" key="3">
    <source>
        <dbReference type="WBParaSite" id="PgR113_g007_t03"/>
    </source>
</evidence>
<keyword evidence="1" id="KW-0732">Signal</keyword>
<dbReference type="InterPro" id="IPR039260">
    <property type="entry name" value="Cpg-3"/>
</dbReference>
<dbReference type="AlphaFoldDB" id="A0A915CBA7"/>
<dbReference type="WBParaSite" id="PgR113_g007_t04">
    <property type="protein sequence ID" value="PgR113_g007_t04"/>
    <property type="gene ID" value="PgR113_g007"/>
</dbReference>
<evidence type="ECO:0000256" key="1">
    <source>
        <dbReference type="SAM" id="SignalP"/>
    </source>
</evidence>
<name>A0A915CBA7_PARUN</name>
<evidence type="ECO:0000313" key="4">
    <source>
        <dbReference type="WBParaSite" id="PgR113_g007_t04"/>
    </source>
</evidence>
<dbReference type="PANTHER" id="PTHR37973">
    <property type="entry name" value="CHONDROITIN PROTEOGLYCAN 3"/>
    <property type="match status" value="1"/>
</dbReference>
<proteinExistence type="predicted"/>
<keyword evidence="2" id="KW-1185">Reference proteome</keyword>
<protein>
    <submittedName>
        <fullName evidence="3 4">Chondroitin proteoglycan 3</fullName>
    </submittedName>
</protein>
<dbReference type="Proteomes" id="UP000887569">
    <property type="component" value="Unplaced"/>
</dbReference>
<reference evidence="3 4" key="1">
    <citation type="submission" date="2022-11" db="UniProtKB">
        <authorList>
            <consortium name="WormBaseParasite"/>
        </authorList>
    </citation>
    <scope>IDENTIFICATION</scope>
</reference>
<evidence type="ECO:0000313" key="2">
    <source>
        <dbReference type="Proteomes" id="UP000887569"/>
    </source>
</evidence>
<dbReference type="WBParaSite" id="PgR113_g007_t03">
    <property type="protein sequence ID" value="PgR113_g007_t03"/>
    <property type="gene ID" value="PgR113_g007"/>
</dbReference>
<feature type="chain" id="PRO_5041111773" evidence="1">
    <location>
        <begin position="22"/>
        <end position="169"/>
    </location>
</feature>
<feature type="signal peptide" evidence="1">
    <location>
        <begin position="1"/>
        <end position="21"/>
    </location>
</feature>
<accession>A0A915CBA7</accession>
<sequence length="169" mass="17483">MKYVKFYCILLLLEFAILVIADNVALNGGSVDEGSGEEEKATIKAISSEATPPISTTPSPVVIKKCIPSMVCYSDGDCNKGKCIGIALGKCNCGACATFAPCKDDSACGGLKGACSMENGFCDCERGFKANGIESIFTALTTVCNVKDCIPNKGSCFGLPCNTGVCACL</sequence>
<dbReference type="PANTHER" id="PTHR37973:SF1">
    <property type="entry name" value="DICKKOPF_N DOMAIN-CONTAINING PROTEIN"/>
    <property type="match status" value="1"/>
</dbReference>
<organism evidence="2 4">
    <name type="scientific">Parascaris univalens</name>
    <name type="common">Nematode worm</name>
    <dbReference type="NCBI Taxonomy" id="6257"/>
    <lineage>
        <taxon>Eukaryota</taxon>
        <taxon>Metazoa</taxon>
        <taxon>Ecdysozoa</taxon>
        <taxon>Nematoda</taxon>
        <taxon>Chromadorea</taxon>
        <taxon>Rhabditida</taxon>
        <taxon>Spirurina</taxon>
        <taxon>Ascaridomorpha</taxon>
        <taxon>Ascaridoidea</taxon>
        <taxon>Ascarididae</taxon>
        <taxon>Parascaris</taxon>
    </lineage>
</organism>